<dbReference type="EnsemblPlants" id="OGLUM04G03800.1">
    <property type="protein sequence ID" value="OGLUM04G03800.1"/>
    <property type="gene ID" value="OGLUM04G03800"/>
</dbReference>
<dbReference type="AlphaFoldDB" id="A0A0D9ZHK6"/>
<reference evidence="2" key="2">
    <citation type="submission" date="2018-05" db="EMBL/GenBank/DDBJ databases">
        <title>OgluRS3 (Oryza glumaepatula Reference Sequence Version 3).</title>
        <authorList>
            <person name="Zhang J."/>
            <person name="Kudrna D."/>
            <person name="Lee S."/>
            <person name="Talag J."/>
            <person name="Welchert J."/>
            <person name="Wing R.A."/>
        </authorList>
    </citation>
    <scope>NUCLEOTIDE SEQUENCE [LARGE SCALE GENOMIC DNA]</scope>
</reference>
<dbReference type="Proteomes" id="UP000026961">
    <property type="component" value="Chromosome 4"/>
</dbReference>
<accession>A0A0D9ZHK6</accession>
<keyword evidence="3" id="KW-1185">Reference proteome</keyword>
<name>A0A0D9ZHK6_9ORYZ</name>
<reference evidence="2" key="1">
    <citation type="submission" date="2015-04" db="UniProtKB">
        <authorList>
            <consortium name="EnsemblPlants"/>
        </authorList>
    </citation>
    <scope>IDENTIFICATION</scope>
</reference>
<proteinExistence type="predicted"/>
<feature type="compositionally biased region" description="Low complexity" evidence="1">
    <location>
        <begin position="116"/>
        <end position="139"/>
    </location>
</feature>
<sequence length="145" mass="14361">MNNTCSVLLGRGGGGSEVGGEAAVPHGAEKLELGLVGAEDIDEGDTSLGHLLELALGAVEVQGPTKATRAGVRTTLGTAEEAEEASEGKEGEEEVAYEGEESAQAGSVALGDGDVDVVGGEDINEVGVVGDDNGGATTVDGRKLQ</sequence>
<protein>
    <submittedName>
        <fullName evidence="2">Uncharacterized protein</fullName>
    </submittedName>
</protein>
<evidence type="ECO:0000256" key="1">
    <source>
        <dbReference type="SAM" id="MobiDB-lite"/>
    </source>
</evidence>
<dbReference type="HOGENOM" id="CLU_141262_0_0_1"/>
<dbReference type="Gramene" id="OGLUM04G03800.1">
    <property type="protein sequence ID" value="OGLUM04G03800.1"/>
    <property type="gene ID" value="OGLUM04G03800"/>
</dbReference>
<feature type="region of interest" description="Disordered" evidence="1">
    <location>
        <begin position="67"/>
        <end position="145"/>
    </location>
</feature>
<organism evidence="2">
    <name type="scientific">Oryza glumipatula</name>
    <dbReference type="NCBI Taxonomy" id="40148"/>
    <lineage>
        <taxon>Eukaryota</taxon>
        <taxon>Viridiplantae</taxon>
        <taxon>Streptophyta</taxon>
        <taxon>Embryophyta</taxon>
        <taxon>Tracheophyta</taxon>
        <taxon>Spermatophyta</taxon>
        <taxon>Magnoliopsida</taxon>
        <taxon>Liliopsida</taxon>
        <taxon>Poales</taxon>
        <taxon>Poaceae</taxon>
        <taxon>BOP clade</taxon>
        <taxon>Oryzoideae</taxon>
        <taxon>Oryzeae</taxon>
        <taxon>Oryzinae</taxon>
        <taxon>Oryza</taxon>
    </lineage>
</organism>
<feature type="region of interest" description="Disordered" evidence="1">
    <location>
        <begin position="1"/>
        <end position="22"/>
    </location>
</feature>
<feature type="compositionally biased region" description="Acidic residues" evidence="1">
    <location>
        <begin position="80"/>
        <end position="101"/>
    </location>
</feature>
<evidence type="ECO:0000313" key="2">
    <source>
        <dbReference type="EnsemblPlants" id="OGLUM04G03800.1"/>
    </source>
</evidence>
<evidence type="ECO:0000313" key="3">
    <source>
        <dbReference type="Proteomes" id="UP000026961"/>
    </source>
</evidence>